<organism evidence="5 6">
    <name type="scientific">Photobacterium chitinilyticum</name>
    <dbReference type="NCBI Taxonomy" id="2485123"/>
    <lineage>
        <taxon>Bacteria</taxon>
        <taxon>Pseudomonadati</taxon>
        <taxon>Pseudomonadota</taxon>
        <taxon>Gammaproteobacteria</taxon>
        <taxon>Vibrionales</taxon>
        <taxon>Vibrionaceae</taxon>
        <taxon>Photobacterium</taxon>
    </lineage>
</organism>
<evidence type="ECO:0000259" key="4">
    <source>
        <dbReference type="PROSITE" id="PS51755"/>
    </source>
</evidence>
<dbReference type="SMART" id="SM00862">
    <property type="entry name" value="Trans_reg_C"/>
    <property type="match status" value="1"/>
</dbReference>
<feature type="transmembrane region" description="Helical" evidence="3">
    <location>
        <begin position="132"/>
        <end position="150"/>
    </location>
</feature>
<feature type="domain" description="OmpR/PhoB-type" evidence="4">
    <location>
        <begin position="8"/>
        <end position="106"/>
    </location>
</feature>
<gene>
    <name evidence="5" type="ORF">EDI28_14145</name>
</gene>
<keyword evidence="6" id="KW-1185">Reference proteome</keyword>
<dbReference type="InterPro" id="IPR036388">
    <property type="entry name" value="WH-like_DNA-bd_sf"/>
</dbReference>
<keyword evidence="1 2" id="KW-0238">DNA-binding</keyword>
<feature type="DNA-binding region" description="OmpR/PhoB-type" evidence="2">
    <location>
        <begin position="8"/>
        <end position="106"/>
    </location>
</feature>
<evidence type="ECO:0000256" key="3">
    <source>
        <dbReference type="SAM" id="Phobius"/>
    </source>
</evidence>
<dbReference type="SUPFAM" id="SSF46894">
    <property type="entry name" value="C-terminal effector domain of the bipartite response regulators"/>
    <property type="match status" value="1"/>
</dbReference>
<evidence type="ECO:0000313" key="6">
    <source>
        <dbReference type="Proteomes" id="UP000287563"/>
    </source>
</evidence>
<dbReference type="GO" id="GO:0000160">
    <property type="term" value="P:phosphorelay signal transduction system"/>
    <property type="evidence" value="ECO:0007669"/>
    <property type="project" value="InterPro"/>
</dbReference>
<dbReference type="Gene3D" id="1.10.10.10">
    <property type="entry name" value="Winged helix-like DNA-binding domain superfamily/Winged helix DNA-binding domain"/>
    <property type="match status" value="1"/>
</dbReference>
<proteinExistence type="predicted"/>
<dbReference type="OrthoDB" id="5904978at2"/>
<dbReference type="InterPro" id="IPR016032">
    <property type="entry name" value="Sig_transdc_resp-reg_C-effctor"/>
</dbReference>
<dbReference type="CDD" id="cd00383">
    <property type="entry name" value="trans_reg_C"/>
    <property type="match status" value="1"/>
</dbReference>
<dbReference type="Pfam" id="PF00486">
    <property type="entry name" value="Trans_reg_C"/>
    <property type="match status" value="1"/>
</dbReference>
<name>A0A3S3UIM6_9GAMM</name>
<dbReference type="Proteomes" id="UP000287563">
    <property type="component" value="Unassembled WGS sequence"/>
</dbReference>
<evidence type="ECO:0000313" key="5">
    <source>
        <dbReference type="EMBL" id="RWX54881.1"/>
    </source>
</evidence>
<dbReference type="PROSITE" id="PS51755">
    <property type="entry name" value="OMPR_PHOB"/>
    <property type="match status" value="1"/>
</dbReference>
<dbReference type="RefSeq" id="WP_128784505.1">
    <property type="nucleotide sequence ID" value="NZ_RJLM01000005.1"/>
</dbReference>
<reference evidence="5 6" key="1">
    <citation type="submission" date="2018-11" db="EMBL/GenBank/DDBJ databases">
        <title>Photobacterium sp. BEI247 sp. nov., a marine bacterium isolated from Yongle Blue Hole in the South China Sea.</title>
        <authorList>
            <person name="Wang X."/>
        </authorList>
    </citation>
    <scope>NUCLEOTIDE SEQUENCE [LARGE SCALE GENOMIC DNA]</scope>
    <source>
        <strain evidence="6">BEI247</strain>
    </source>
</reference>
<keyword evidence="3" id="KW-1133">Transmembrane helix</keyword>
<dbReference type="EMBL" id="RJLM01000005">
    <property type="protein sequence ID" value="RWX54881.1"/>
    <property type="molecule type" value="Genomic_DNA"/>
</dbReference>
<dbReference type="InterPro" id="IPR001867">
    <property type="entry name" value="OmpR/PhoB-type_DNA-bd"/>
</dbReference>
<sequence length="435" mass="50634">MPDSYIPTHTVQLGKVLQFDCSSKQLFNNQQTIELNRSEREVLYSLVINSPRMVSKAELLKAGWARKEVAPTSLFQTIRNLRIKLKEEEKGQIIELVPKLGYKIIVTPYVESVPPQKSVDKKEGKPQRSTKCSIFFTLTVFVVLALFSLYNHYPAEQFYHQIITDDDNNTVVLLSRNEDNLAYLRDYSNQYITPKDIRNKIFFMAKSDENYSIAFCNKTKENFCDPESARAVTFKHFDLSAFWPLLTEESMAIGAMSVYESDTKIKASAKSYNLYLENGNISPNLSQYFIQKKEQNTWKFTGISYRMNKDKAEFVAISFKGGQFTLIDTSLEPFIATSKITPEYFYWINSKEELSKMGIKLPGEVKNYENSLYTKAVGYDNYMLYRQRGLFLWYSSEVGFYWFSKQGDEDSNFNEFFQFAKCKDYLQLNRDPECN</sequence>
<protein>
    <submittedName>
        <fullName evidence="5">Winged helix family transcriptional regulator</fullName>
    </submittedName>
</protein>
<dbReference type="AlphaFoldDB" id="A0A3S3UIM6"/>
<dbReference type="GO" id="GO:0003677">
    <property type="term" value="F:DNA binding"/>
    <property type="evidence" value="ECO:0007669"/>
    <property type="project" value="UniProtKB-UniRule"/>
</dbReference>
<accession>A0A3S3UIM6</accession>
<evidence type="ECO:0000256" key="1">
    <source>
        <dbReference type="ARBA" id="ARBA00023125"/>
    </source>
</evidence>
<dbReference type="GO" id="GO:0006355">
    <property type="term" value="P:regulation of DNA-templated transcription"/>
    <property type="evidence" value="ECO:0007669"/>
    <property type="project" value="InterPro"/>
</dbReference>
<keyword evidence="3" id="KW-0812">Transmembrane</keyword>
<comment type="caution">
    <text evidence="5">The sequence shown here is derived from an EMBL/GenBank/DDBJ whole genome shotgun (WGS) entry which is preliminary data.</text>
</comment>
<evidence type="ECO:0000256" key="2">
    <source>
        <dbReference type="PROSITE-ProRule" id="PRU01091"/>
    </source>
</evidence>
<keyword evidence="3" id="KW-0472">Membrane</keyword>